<sequence>MTIQNERGFTLIELLVSIALGSIVLVLIYQFFFQGIHFSKVVNDKTLLQQEANYMVSSMTKIHQTSDSYSITFDQNPNASYITVDGKQKITFQNKKFRYELMNKNGTNNTYIPNAFTVNPLKEDVILTIKITSKDKENQTYQTTATLSRLK</sequence>
<dbReference type="InterPro" id="IPR045584">
    <property type="entry name" value="Pilin-like"/>
</dbReference>
<dbReference type="Proteomes" id="UP001465426">
    <property type="component" value="Unassembled WGS sequence"/>
</dbReference>
<dbReference type="SUPFAM" id="SSF54523">
    <property type="entry name" value="Pili subunits"/>
    <property type="match status" value="1"/>
</dbReference>
<dbReference type="NCBIfam" id="TIGR02532">
    <property type="entry name" value="IV_pilin_GFxxxE"/>
    <property type="match status" value="1"/>
</dbReference>
<protein>
    <submittedName>
        <fullName evidence="4">Prepilin-type N-terminal cleavage/methylation domain-containing protein</fullName>
    </submittedName>
</protein>
<comment type="caution">
    <text evidence="4">The sequence shown here is derived from an EMBL/GenBank/DDBJ whole genome shotgun (WGS) entry which is preliminary data.</text>
</comment>
<evidence type="ECO:0000256" key="2">
    <source>
        <dbReference type="ARBA" id="ARBA00023287"/>
    </source>
</evidence>
<dbReference type="EMBL" id="JBBMFN010000023">
    <property type="protein sequence ID" value="MEQ2466216.1"/>
    <property type="molecule type" value="Genomic_DNA"/>
</dbReference>
<keyword evidence="5" id="KW-1185">Reference proteome</keyword>
<feature type="transmembrane region" description="Helical" evidence="3">
    <location>
        <begin position="12"/>
        <end position="32"/>
    </location>
</feature>
<dbReference type="InterPro" id="IPR016419">
    <property type="entry name" value="Prepilin_Pept-dep_B_prd"/>
</dbReference>
<gene>
    <name evidence="4" type="ORF">WMO63_11130</name>
</gene>
<dbReference type="InterPro" id="IPR012902">
    <property type="entry name" value="N_methyl_site"/>
</dbReference>
<evidence type="ECO:0000313" key="4">
    <source>
        <dbReference type="EMBL" id="MEQ2466216.1"/>
    </source>
</evidence>
<organism evidence="4 5">
    <name type="scientific">Niallia hominis</name>
    <dbReference type="NCBI Taxonomy" id="3133173"/>
    <lineage>
        <taxon>Bacteria</taxon>
        <taxon>Bacillati</taxon>
        <taxon>Bacillota</taxon>
        <taxon>Bacilli</taxon>
        <taxon>Bacillales</taxon>
        <taxon>Bacillaceae</taxon>
        <taxon>Niallia</taxon>
    </lineage>
</organism>
<evidence type="ECO:0000256" key="1">
    <source>
        <dbReference type="ARBA" id="ARBA00004241"/>
    </source>
</evidence>
<dbReference type="Pfam" id="PF07963">
    <property type="entry name" value="N_methyl"/>
    <property type="match status" value="1"/>
</dbReference>
<name>A0ABV1EYP1_9BACI</name>
<keyword evidence="3" id="KW-1133">Transmembrane helix</keyword>
<reference evidence="4 5" key="1">
    <citation type="submission" date="2024-03" db="EMBL/GenBank/DDBJ databases">
        <title>Human intestinal bacterial collection.</title>
        <authorList>
            <person name="Pauvert C."/>
            <person name="Hitch T.C.A."/>
            <person name="Clavel T."/>
        </authorList>
    </citation>
    <scope>NUCLEOTIDE SEQUENCE [LARGE SCALE GENOMIC DNA]</scope>
    <source>
        <strain evidence="4 5">CLA-SR-H024</strain>
    </source>
</reference>
<dbReference type="RefSeq" id="WP_031537080.1">
    <property type="nucleotide sequence ID" value="NZ_JBBMFN010000023.1"/>
</dbReference>
<keyword evidence="2" id="KW-0178">Competence</keyword>
<accession>A0ABV1EYP1</accession>
<comment type="subcellular location">
    <subcellularLocation>
        <location evidence="1">Cell surface</location>
    </subcellularLocation>
</comment>
<keyword evidence="3" id="KW-0812">Transmembrane</keyword>
<proteinExistence type="predicted"/>
<dbReference type="PIRSF" id="PIRSF004525">
    <property type="entry name" value="Pilin_peptidase-dep_B_prd"/>
    <property type="match status" value="1"/>
</dbReference>
<evidence type="ECO:0000313" key="5">
    <source>
        <dbReference type="Proteomes" id="UP001465426"/>
    </source>
</evidence>
<evidence type="ECO:0000256" key="3">
    <source>
        <dbReference type="SAM" id="Phobius"/>
    </source>
</evidence>
<keyword evidence="3" id="KW-0472">Membrane</keyword>
<dbReference type="PROSITE" id="PS00409">
    <property type="entry name" value="PROKAR_NTER_METHYL"/>
    <property type="match status" value="1"/>
</dbReference>